<dbReference type="WBParaSite" id="ALUE_0002014501-mRNA-1">
    <property type="protein sequence ID" value="ALUE_0002014501-mRNA-1"/>
    <property type="gene ID" value="ALUE_0002014501"/>
</dbReference>
<sequence>MVIPTQDGRNCQQSLSYATHSEQRPAYMAECPSRTDKNTRMFNRGHRVHGRINMRGNPLLVLIKVHELAERKGKRRRV</sequence>
<protein>
    <submittedName>
        <fullName evidence="2">Transposase</fullName>
    </submittedName>
</protein>
<proteinExistence type="predicted"/>
<dbReference type="Proteomes" id="UP000036681">
    <property type="component" value="Unplaced"/>
</dbReference>
<dbReference type="AlphaFoldDB" id="A0A0M3IN17"/>
<keyword evidence="1" id="KW-1185">Reference proteome</keyword>
<evidence type="ECO:0000313" key="2">
    <source>
        <dbReference type="WBParaSite" id="ALUE_0002014501-mRNA-1"/>
    </source>
</evidence>
<reference evidence="2" key="1">
    <citation type="submission" date="2017-02" db="UniProtKB">
        <authorList>
            <consortium name="WormBaseParasite"/>
        </authorList>
    </citation>
    <scope>IDENTIFICATION</scope>
</reference>
<evidence type="ECO:0000313" key="1">
    <source>
        <dbReference type="Proteomes" id="UP000036681"/>
    </source>
</evidence>
<name>A0A0M3IN17_ASCLU</name>
<organism evidence="1 2">
    <name type="scientific">Ascaris lumbricoides</name>
    <name type="common">Giant roundworm</name>
    <dbReference type="NCBI Taxonomy" id="6252"/>
    <lineage>
        <taxon>Eukaryota</taxon>
        <taxon>Metazoa</taxon>
        <taxon>Ecdysozoa</taxon>
        <taxon>Nematoda</taxon>
        <taxon>Chromadorea</taxon>
        <taxon>Rhabditida</taxon>
        <taxon>Spirurina</taxon>
        <taxon>Ascaridomorpha</taxon>
        <taxon>Ascaridoidea</taxon>
        <taxon>Ascarididae</taxon>
        <taxon>Ascaris</taxon>
    </lineage>
</organism>
<accession>A0A0M3IN17</accession>